<comment type="caution">
    <text evidence="2">The sequence shown here is derived from an EMBL/GenBank/DDBJ whole genome shotgun (WGS) entry which is preliminary data.</text>
</comment>
<dbReference type="EMBL" id="JARKIE010000526">
    <property type="protein sequence ID" value="KAJ7629903.1"/>
    <property type="molecule type" value="Genomic_DNA"/>
</dbReference>
<keyword evidence="3" id="KW-1185">Reference proteome</keyword>
<gene>
    <name evidence="2" type="ORF">B0H17DRAFT_1150390</name>
</gene>
<organism evidence="2 3">
    <name type="scientific">Mycena rosella</name>
    <name type="common">Pink bonnet</name>
    <name type="synonym">Agaricus rosellus</name>
    <dbReference type="NCBI Taxonomy" id="1033263"/>
    <lineage>
        <taxon>Eukaryota</taxon>
        <taxon>Fungi</taxon>
        <taxon>Dikarya</taxon>
        <taxon>Basidiomycota</taxon>
        <taxon>Agaricomycotina</taxon>
        <taxon>Agaricomycetes</taxon>
        <taxon>Agaricomycetidae</taxon>
        <taxon>Agaricales</taxon>
        <taxon>Marasmiineae</taxon>
        <taxon>Mycenaceae</taxon>
        <taxon>Mycena</taxon>
    </lineage>
</organism>
<protein>
    <submittedName>
        <fullName evidence="2">Uncharacterized protein</fullName>
    </submittedName>
</protein>
<feature type="region of interest" description="Disordered" evidence="1">
    <location>
        <begin position="58"/>
        <end position="86"/>
    </location>
</feature>
<name>A0AAD7FKT6_MYCRO</name>
<reference evidence="2" key="1">
    <citation type="submission" date="2023-03" db="EMBL/GenBank/DDBJ databases">
        <title>Massive genome expansion in bonnet fungi (Mycena s.s.) driven by repeated elements and novel gene families across ecological guilds.</title>
        <authorList>
            <consortium name="Lawrence Berkeley National Laboratory"/>
            <person name="Harder C.B."/>
            <person name="Miyauchi S."/>
            <person name="Viragh M."/>
            <person name="Kuo A."/>
            <person name="Thoen E."/>
            <person name="Andreopoulos B."/>
            <person name="Lu D."/>
            <person name="Skrede I."/>
            <person name="Drula E."/>
            <person name="Henrissat B."/>
            <person name="Morin E."/>
            <person name="Kohler A."/>
            <person name="Barry K."/>
            <person name="LaButti K."/>
            <person name="Morin E."/>
            <person name="Salamov A."/>
            <person name="Lipzen A."/>
            <person name="Mereny Z."/>
            <person name="Hegedus B."/>
            <person name="Baldrian P."/>
            <person name="Stursova M."/>
            <person name="Weitz H."/>
            <person name="Taylor A."/>
            <person name="Grigoriev I.V."/>
            <person name="Nagy L.G."/>
            <person name="Martin F."/>
            <person name="Kauserud H."/>
        </authorList>
    </citation>
    <scope>NUCLEOTIDE SEQUENCE</scope>
    <source>
        <strain evidence="2">CBHHK067</strain>
    </source>
</reference>
<feature type="compositionally biased region" description="Polar residues" evidence="1">
    <location>
        <begin position="31"/>
        <end position="40"/>
    </location>
</feature>
<evidence type="ECO:0000313" key="3">
    <source>
        <dbReference type="Proteomes" id="UP001221757"/>
    </source>
</evidence>
<evidence type="ECO:0000313" key="2">
    <source>
        <dbReference type="EMBL" id="KAJ7629903.1"/>
    </source>
</evidence>
<accession>A0AAD7FKT6</accession>
<dbReference type="Proteomes" id="UP001221757">
    <property type="component" value="Unassembled WGS sequence"/>
</dbReference>
<sequence>MSQRQHNNAGLSSAAPLRRRATPASNPLPLPTTSRFTHASTLTPTELEILAEIRGHYPQPSHSRISSPSPSLHLPNPHADTAAREESDVQLALQLSLAPDLGIISTDATPPHPPRPQSPPVPLHLLNPAWMQQSSQQTVPSATDPFNTRRPATRRAALNVSTIQRFTLVWFGADGEPTSIITIDDCPSWPNYRLADSTRALSIIGNNIVELELYNVRFRLWTRISAGYTHILAPNTYILLRQLGVTASLEQSRLIDQFTNLPSPQHIQYNLPAECEAVRKQLKTKVCAQPRVFDEEDSDLEIVQELIIKQEPGVVPATNRPVLRLIVTDSVHGTHHDPILVESPLPLTTSSRFSCFSISSSRCHSPSTAPSTPEDDEVEFKSSIPLPPSNGHVGFLAMEAPALQHLPASARFQTVFKTDSPYVAQTFRDQCQRWSLVSESLRTWSYNAGCTDAGLWSEFAKLVPLK</sequence>
<feature type="region of interest" description="Disordered" evidence="1">
    <location>
        <begin position="1"/>
        <end position="40"/>
    </location>
</feature>
<feature type="compositionally biased region" description="Polar residues" evidence="1">
    <location>
        <begin position="1"/>
        <end position="11"/>
    </location>
</feature>
<evidence type="ECO:0000256" key="1">
    <source>
        <dbReference type="SAM" id="MobiDB-lite"/>
    </source>
</evidence>
<dbReference type="AlphaFoldDB" id="A0AAD7FKT6"/>
<proteinExistence type="predicted"/>
<feature type="compositionally biased region" description="Low complexity" evidence="1">
    <location>
        <begin position="58"/>
        <end position="78"/>
    </location>
</feature>